<evidence type="ECO:0000313" key="1">
    <source>
        <dbReference type="EMBL" id="EKO26013.1"/>
    </source>
</evidence>
<name>A0A0F6HCI1_LEPIR</name>
<sequence length="50" mass="5952">MHILSNFYNSTRSEYYRKLNEISKNEVDLTHFINYALQGFKDGCKKFSIS</sequence>
<dbReference type="EMBL" id="AHNQ02000019">
    <property type="protein sequence ID" value="EKO26013.1"/>
    <property type="molecule type" value="Genomic_DNA"/>
</dbReference>
<reference evidence="1 2" key="1">
    <citation type="submission" date="2012-09" db="EMBL/GenBank/DDBJ databases">
        <authorList>
            <person name="Harkins D.M."/>
            <person name="Durkin A.S."/>
            <person name="Brinkac L.M."/>
            <person name="Selengut J.D."/>
            <person name="Sanka R."/>
            <person name="DePew J."/>
            <person name="Purushe J."/>
            <person name="Chanthongthip A."/>
            <person name="Lattana O."/>
            <person name="Phetsouvanh R."/>
            <person name="Newton P.N."/>
            <person name="Vinetz J.M."/>
            <person name="Sutton G.G."/>
            <person name="Nelson W.C."/>
            <person name="Fouts D.E."/>
        </authorList>
    </citation>
    <scope>NUCLEOTIDE SEQUENCE [LARGE SCALE GENOMIC DNA]</scope>
    <source>
        <strain evidence="1 2">UI 12621</strain>
    </source>
</reference>
<protein>
    <submittedName>
        <fullName evidence="1">Uncharacterized protein</fullName>
    </submittedName>
</protein>
<comment type="caution">
    <text evidence="1">The sequence shown here is derived from an EMBL/GenBank/DDBJ whole genome shotgun (WGS) entry which is preliminary data.</text>
</comment>
<proteinExistence type="predicted"/>
<gene>
    <name evidence="1" type="ORF">LEP1GSC104_1593</name>
</gene>
<dbReference type="Proteomes" id="UP000006324">
    <property type="component" value="Unassembled WGS sequence"/>
</dbReference>
<organism evidence="1 2">
    <name type="scientific">Leptospira interrogans str. UI 12621</name>
    <dbReference type="NCBI Taxonomy" id="1049937"/>
    <lineage>
        <taxon>Bacteria</taxon>
        <taxon>Pseudomonadati</taxon>
        <taxon>Spirochaetota</taxon>
        <taxon>Spirochaetia</taxon>
        <taxon>Leptospirales</taxon>
        <taxon>Leptospiraceae</taxon>
        <taxon>Leptospira</taxon>
    </lineage>
</organism>
<evidence type="ECO:0000313" key="2">
    <source>
        <dbReference type="Proteomes" id="UP000006324"/>
    </source>
</evidence>
<dbReference type="AlphaFoldDB" id="A0A0F6HCI1"/>
<accession>A0A0F6HCI1</accession>